<feature type="region of interest" description="Disordered" evidence="2">
    <location>
        <begin position="287"/>
        <end position="335"/>
    </location>
</feature>
<dbReference type="STRING" id="1296100.A0A1B9FUU8"/>
<evidence type="ECO:0000313" key="4">
    <source>
        <dbReference type="EMBL" id="WVW86996.1"/>
    </source>
</evidence>
<dbReference type="EMBL" id="CP144548">
    <property type="protein sequence ID" value="WVW86996.1"/>
    <property type="molecule type" value="Genomic_DNA"/>
</dbReference>
<feature type="region of interest" description="Disordered" evidence="2">
    <location>
        <begin position="705"/>
        <end position="726"/>
    </location>
</feature>
<feature type="region of interest" description="Disordered" evidence="2">
    <location>
        <begin position="1113"/>
        <end position="1234"/>
    </location>
</feature>
<protein>
    <submittedName>
        <fullName evidence="3">Uncharacterized protein</fullName>
    </submittedName>
</protein>
<feature type="compositionally biased region" description="Low complexity" evidence="2">
    <location>
        <begin position="1199"/>
        <end position="1213"/>
    </location>
</feature>
<reference evidence="4" key="4">
    <citation type="submission" date="2024-02" db="EMBL/GenBank/DDBJ databases">
        <title>Comparative genomics of Cryptococcus and Kwoniella reveals pathogenesis evolution and contrasting modes of karyotype evolution via chromosome fusion or intercentromeric recombination.</title>
        <authorList>
            <person name="Coelho M.A."/>
            <person name="David-Palma M."/>
            <person name="Shea T."/>
            <person name="Bowers K."/>
            <person name="McGinley-Smith S."/>
            <person name="Mohammad A.W."/>
            <person name="Gnirke A."/>
            <person name="Yurkov A.M."/>
            <person name="Nowrousian M."/>
            <person name="Sun S."/>
            <person name="Cuomo C.A."/>
            <person name="Heitman J."/>
        </authorList>
    </citation>
    <scope>NUCLEOTIDE SEQUENCE</scope>
    <source>
        <strain evidence="4">CBS 10118</strain>
    </source>
</reference>
<reference evidence="4" key="2">
    <citation type="submission" date="2013-07" db="EMBL/GenBank/DDBJ databases">
        <authorList>
            <consortium name="The Broad Institute Genome Sequencing Platform"/>
            <person name="Cuomo C."/>
            <person name="Litvintseva A."/>
            <person name="Chen Y."/>
            <person name="Heitman J."/>
            <person name="Sun S."/>
            <person name="Springer D."/>
            <person name="Dromer F."/>
            <person name="Young S.K."/>
            <person name="Zeng Q."/>
            <person name="Gargeya S."/>
            <person name="Fitzgerald M."/>
            <person name="Abouelleil A."/>
            <person name="Alvarado L."/>
            <person name="Berlin A.M."/>
            <person name="Chapman S.B."/>
            <person name="Dewar J."/>
            <person name="Goldberg J."/>
            <person name="Griggs A."/>
            <person name="Gujja S."/>
            <person name="Hansen M."/>
            <person name="Howarth C."/>
            <person name="Imamovic A."/>
            <person name="Larimer J."/>
            <person name="McCowan C."/>
            <person name="Murphy C."/>
            <person name="Pearson M."/>
            <person name="Priest M."/>
            <person name="Roberts A."/>
            <person name="Saif S."/>
            <person name="Shea T."/>
            <person name="Sykes S."/>
            <person name="Wortman J."/>
            <person name="Nusbaum C."/>
            <person name="Birren B."/>
        </authorList>
    </citation>
    <scope>NUCLEOTIDE SEQUENCE</scope>
    <source>
        <strain evidence="4">CBS 10118</strain>
    </source>
</reference>
<evidence type="ECO:0000256" key="1">
    <source>
        <dbReference type="SAM" id="Coils"/>
    </source>
</evidence>
<feature type="region of interest" description="Disordered" evidence="2">
    <location>
        <begin position="350"/>
        <end position="387"/>
    </location>
</feature>
<sequence>MPNWVTDNNSNSVNTTSSSSAVHVLHAPPVTNNDLTELSQTDSEVANPAQTNQTLAEDNMSAQTQLPQVQATPGQDSAFAILLSPDTPPASTVPNPLPVQTQPSSTNINMQSILPQQPANHLSHFGSNTPQEQSPALPQTDLPANTAQPSLRRAVSSGTAQNGVQAYPTNLHRNVSSPNQSFANPTTGVSSTTLPLPKSTTATHNIYSVSIKDNQTANIKLTPEYATRKHIVPLGDGTAHEISTLEIISRYASYLSIQDLDKIIREPKALIALAGNVYNAVNANASNPKNQHAQQQQQQMRNTVNPPSHHIPQSANQQAGPSRPTPFVATSGYTYIPQDNPAQIQQSIANLQNQARPSSRQSGLPRNASGGGGNATPLQSPRIPNFPTDMAPEVQVLQQEFNAGIQGVEQLFGQAWEQLRTVSNNAFLKMGATVNNIKSHGDSDTIINQLRAQVIEEQNKLHLSQQSVLRLTESESKARSDLIEKNHQLQNEIDVRNKAQELNNQLAQRVEEMKRGKATDSAKIIQLTNQVNVQSGNIRSIEAEHQRKLAHLNTSHNITMNNLKKELAEALDKAKQPIFGAAHPTSQLSPKSPADPASEAAKLRSLLKANNAKFTELEEKYNKEMTLFKARSGLDPREIEKDIRSKLAQSTDVKVQKLEKRVKELEDEKEKVSASEKNVRDQHEQTTVVLGKIIHWGENLQSKLGRSTEDTLSDHSSTSINAEPSKRALVDRANSFVTDMSKLAETIINNEKERKEKMKRLQGQVESMRVDLAAAAKSAPSSSEGETEEWKIAFNKLISWGNTIQVLMGKHVDPFEEGMKPQAKADLFQKRMHVVFEDLRSKTLPQGTGQADNEEKMKKLEETITVLRNNLQANLNALLAKTTQLDDTTKTLEETRGKLSASEKSVREGEEKYNAVLEKLVESQNALAAKTKQCEEIQKNYEDSGRKMSDVGRAYAKLGVDLQEAKQLKEEAEAKLGEVEKELKAKEEHFTKTVTTYQSTIDELRAEDAIDGKTDESAKLAAQVEKANRKIEELTQTIEGLEKEVEGLKGDLENEQDNVDRAETDMRVAMENQYKQREEYLEPDKVLKSVKEERDNAREEVKKLQGELNTFKSKNSTTAKDDDDIQIVSGPGPSSTSTIPKKRPGSSLFTPNPKNSHSPSPAPLVKPAAQSSQATPSVPPTRVAGTPLFLPNEEEDESQSQTQSTPSVSASVQRPVKKRKMVVDSEDEGTPGLEVTISTSRAPSVASDRPAPSFKPVSREWVRKNIGITTQRSGGRVRCKLCFVDQKKALPADRLKTFKVEDIAPLELGIDNERVLDHVLTHKYTLRRLKDKRVRDGKDRASPEP</sequence>
<feature type="compositionally biased region" description="Low complexity" evidence="2">
    <location>
        <begin position="1129"/>
        <end position="1138"/>
    </location>
</feature>
<dbReference type="OrthoDB" id="2565132at2759"/>
<proteinExistence type="predicted"/>
<feature type="compositionally biased region" description="Polar residues" evidence="2">
    <location>
        <begin position="1147"/>
        <end position="1159"/>
    </location>
</feature>
<feature type="coiled-coil region" evidence="1">
    <location>
        <begin position="850"/>
        <end position="877"/>
    </location>
</feature>
<dbReference type="SUPFAM" id="SSF57997">
    <property type="entry name" value="Tropomyosin"/>
    <property type="match status" value="1"/>
</dbReference>
<dbReference type="EMBL" id="KI894025">
    <property type="protein sequence ID" value="OCF22546.1"/>
    <property type="molecule type" value="Genomic_DNA"/>
</dbReference>
<feature type="region of interest" description="Disordered" evidence="2">
    <location>
        <begin position="84"/>
        <end position="105"/>
    </location>
</feature>
<feature type="compositionally biased region" description="Polar residues" evidence="2">
    <location>
        <begin position="300"/>
        <end position="320"/>
    </location>
</feature>
<dbReference type="Gene3D" id="1.10.287.1490">
    <property type="match status" value="1"/>
</dbReference>
<dbReference type="Proteomes" id="UP000092730">
    <property type="component" value="Chromosome 8"/>
</dbReference>
<accession>A0A1B9FUU8</accession>
<evidence type="ECO:0000256" key="2">
    <source>
        <dbReference type="SAM" id="MobiDB-lite"/>
    </source>
</evidence>
<feature type="region of interest" description="Disordered" evidence="2">
    <location>
        <begin position="1"/>
        <end position="21"/>
    </location>
</feature>
<keyword evidence="1" id="KW-0175">Coiled coil</keyword>
<dbReference type="VEuPathDB" id="FungiDB:I302_08196"/>
<dbReference type="KEGG" id="kbi:30212595"/>
<feature type="compositionally biased region" description="Polar residues" evidence="2">
    <location>
        <begin position="350"/>
        <end position="364"/>
    </location>
</feature>
<feature type="region of interest" description="Disordered" evidence="2">
    <location>
        <begin position="118"/>
        <end position="144"/>
    </location>
</feature>
<dbReference type="GeneID" id="30212595"/>
<evidence type="ECO:0000313" key="3">
    <source>
        <dbReference type="EMBL" id="OCF22546.1"/>
    </source>
</evidence>
<gene>
    <name evidence="3" type="ORF">I302_08196</name>
    <name evidence="4" type="ORF">I302_109052</name>
</gene>
<evidence type="ECO:0000313" key="5">
    <source>
        <dbReference type="Proteomes" id="UP000092730"/>
    </source>
</evidence>
<keyword evidence="5" id="KW-1185">Reference proteome</keyword>
<name>A0A1B9FUU8_9TREE</name>
<reference evidence="3" key="1">
    <citation type="submission" date="2013-07" db="EMBL/GenBank/DDBJ databases">
        <title>The Genome Sequence of Cryptococcus bestiolae CBS10118.</title>
        <authorList>
            <consortium name="The Broad Institute Genome Sequencing Platform"/>
            <person name="Cuomo C."/>
            <person name="Litvintseva A."/>
            <person name="Chen Y."/>
            <person name="Heitman J."/>
            <person name="Sun S."/>
            <person name="Springer D."/>
            <person name="Dromer F."/>
            <person name="Young S.K."/>
            <person name="Zeng Q."/>
            <person name="Gargeya S."/>
            <person name="Fitzgerald M."/>
            <person name="Abouelleil A."/>
            <person name="Alvarado L."/>
            <person name="Berlin A.M."/>
            <person name="Chapman S.B."/>
            <person name="Dewar J."/>
            <person name="Goldberg J."/>
            <person name="Griggs A."/>
            <person name="Gujja S."/>
            <person name="Hansen M."/>
            <person name="Howarth C."/>
            <person name="Imamovic A."/>
            <person name="Larimer J."/>
            <person name="McCowan C."/>
            <person name="Murphy C."/>
            <person name="Pearson M."/>
            <person name="Priest M."/>
            <person name="Roberts A."/>
            <person name="Saif S."/>
            <person name="Shea T."/>
            <person name="Sykes S."/>
            <person name="Wortman J."/>
            <person name="Nusbaum C."/>
            <person name="Birren B."/>
        </authorList>
    </citation>
    <scope>NUCLEOTIDE SEQUENCE [LARGE SCALE GENOMIC DNA]</scope>
    <source>
        <strain evidence="3">CBS 10118</strain>
    </source>
</reference>
<organism evidence="3">
    <name type="scientific">Kwoniella bestiolae CBS 10118</name>
    <dbReference type="NCBI Taxonomy" id="1296100"/>
    <lineage>
        <taxon>Eukaryota</taxon>
        <taxon>Fungi</taxon>
        <taxon>Dikarya</taxon>
        <taxon>Basidiomycota</taxon>
        <taxon>Agaricomycotina</taxon>
        <taxon>Tremellomycetes</taxon>
        <taxon>Tremellales</taxon>
        <taxon>Cryptococcaceae</taxon>
        <taxon>Kwoniella</taxon>
    </lineage>
</organism>
<feature type="compositionally biased region" description="Polar residues" evidence="2">
    <location>
        <begin position="89"/>
        <end position="105"/>
    </location>
</feature>
<dbReference type="RefSeq" id="XP_019043616.1">
    <property type="nucleotide sequence ID" value="XM_019194780.1"/>
</dbReference>
<feature type="coiled-coil region" evidence="1">
    <location>
        <begin position="648"/>
        <end position="685"/>
    </location>
</feature>
<reference evidence="3" key="3">
    <citation type="submission" date="2014-01" db="EMBL/GenBank/DDBJ databases">
        <title>Evolution of pathogenesis and genome organization in the Tremellales.</title>
        <authorList>
            <person name="Cuomo C."/>
            <person name="Litvintseva A."/>
            <person name="Heitman J."/>
            <person name="Chen Y."/>
            <person name="Sun S."/>
            <person name="Springer D."/>
            <person name="Dromer F."/>
            <person name="Young S."/>
            <person name="Zeng Q."/>
            <person name="Chapman S."/>
            <person name="Gujja S."/>
            <person name="Saif S."/>
            <person name="Birren B."/>
        </authorList>
    </citation>
    <scope>NUCLEOTIDE SEQUENCE</scope>
    <source>
        <strain evidence="3">CBS 10118</strain>
    </source>
</reference>